<reference evidence="2 3" key="1">
    <citation type="submission" date="2024-02" db="EMBL/GenBank/DDBJ databases">
        <authorList>
            <person name="Chen Y."/>
            <person name="Shah S."/>
            <person name="Dougan E. K."/>
            <person name="Thang M."/>
            <person name="Chan C."/>
        </authorList>
    </citation>
    <scope>NUCLEOTIDE SEQUENCE [LARGE SCALE GENOMIC DNA]</scope>
</reference>
<protein>
    <submittedName>
        <fullName evidence="2">Uncharacterized protein</fullName>
    </submittedName>
</protein>
<keyword evidence="3" id="KW-1185">Reference proteome</keyword>
<dbReference type="EMBL" id="CAXAMM010036591">
    <property type="protein sequence ID" value="CAK9075966.1"/>
    <property type="molecule type" value="Genomic_DNA"/>
</dbReference>
<proteinExistence type="predicted"/>
<organism evidence="2 3">
    <name type="scientific">Durusdinium trenchii</name>
    <dbReference type="NCBI Taxonomy" id="1381693"/>
    <lineage>
        <taxon>Eukaryota</taxon>
        <taxon>Sar</taxon>
        <taxon>Alveolata</taxon>
        <taxon>Dinophyceae</taxon>
        <taxon>Suessiales</taxon>
        <taxon>Symbiodiniaceae</taxon>
        <taxon>Durusdinium</taxon>
    </lineage>
</organism>
<evidence type="ECO:0000256" key="1">
    <source>
        <dbReference type="SAM" id="Phobius"/>
    </source>
</evidence>
<evidence type="ECO:0000313" key="2">
    <source>
        <dbReference type="EMBL" id="CAK9075966.1"/>
    </source>
</evidence>
<comment type="caution">
    <text evidence="2">The sequence shown here is derived from an EMBL/GenBank/DDBJ whole genome shotgun (WGS) entry which is preliminary data.</text>
</comment>
<evidence type="ECO:0000313" key="3">
    <source>
        <dbReference type="Proteomes" id="UP001642464"/>
    </source>
</evidence>
<accession>A0ABP0PK41</accession>
<keyword evidence="1" id="KW-1133">Transmembrane helix</keyword>
<name>A0ABP0PK41_9DINO</name>
<dbReference type="Proteomes" id="UP001642464">
    <property type="component" value="Unassembled WGS sequence"/>
</dbReference>
<keyword evidence="1" id="KW-0812">Transmembrane</keyword>
<keyword evidence="1" id="KW-0472">Membrane</keyword>
<gene>
    <name evidence="2" type="ORF">SCF082_LOCUS36711</name>
</gene>
<feature type="transmembrane region" description="Helical" evidence="1">
    <location>
        <begin position="245"/>
        <end position="265"/>
    </location>
</feature>
<sequence>MVFVEMMMGKGAAAAGMGMVKMASMGGSGTATAATWLGPTHDLLRGVTDLAPPEKVSGVLSGFTMLTDSLTQSLQGAATELSQVSPASIAGAAAFVGTLGGLHSFGILKVPAWLCGEEDQDQNQREVNGFNCSIRPSIAMICLSDALTSAAIFSSIGVPLDVPLRTFAAGTLVLSFPTTWFTDSVARHCQAFGQSASRGGIMAEMMATAGAFCWLSFGTHLMSISHNAGQNAPLLFWNTFIQCTAAWSCLTFAMLTLIVSTVLTLSMGQKQ</sequence>